<protein>
    <recommendedName>
        <fullName evidence="1">AB hydrolase-1 domain-containing protein</fullName>
    </recommendedName>
</protein>
<dbReference type="Gene3D" id="3.40.50.1820">
    <property type="entry name" value="alpha/beta hydrolase"/>
    <property type="match status" value="1"/>
</dbReference>
<dbReference type="PANTHER" id="PTHR43798">
    <property type="entry name" value="MONOACYLGLYCEROL LIPASE"/>
    <property type="match status" value="1"/>
</dbReference>
<dbReference type="PRINTS" id="PR00412">
    <property type="entry name" value="EPOXHYDRLASE"/>
</dbReference>
<evidence type="ECO:0000313" key="2">
    <source>
        <dbReference type="EMBL" id="PQP19520.1"/>
    </source>
</evidence>
<dbReference type="InterPro" id="IPR000073">
    <property type="entry name" value="AB_hydrolase_1"/>
</dbReference>
<proteinExistence type="predicted"/>
<feature type="domain" description="AB hydrolase-1" evidence="1">
    <location>
        <begin position="47"/>
        <end position="260"/>
    </location>
</feature>
<dbReference type="SUPFAM" id="SSF53474">
    <property type="entry name" value="alpha/beta-Hydrolases"/>
    <property type="match status" value="1"/>
</dbReference>
<name>A0A2S8IXK8_RHOOP</name>
<dbReference type="PRINTS" id="PR00111">
    <property type="entry name" value="ABHYDROLASE"/>
</dbReference>
<organism evidence="2 3">
    <name type="scientific">Rhodococcus opacus</name>
    <name type="common">Nocardia opaca</name>
    <dbReference type="NCBI Taxonomy" id="37919"/>
    <lineage>
        <taxon>Bacteria</taxon>
        <taxon>Bacillati</taxon>
        <taxon>Actinomycetota</taxon>
        <taxon>Actinomycetes</taxon>
        <taxon>Mycobacteriales</taxon>
        <taxon>Nocardiaceae</taxon>
        <taxon>Rhodococcus</taxon>
    </lineage>
</organism>
<sequence length="281" mass="29339">MVREAPVTRNVQHRVITALGALSVHDAGPADGPAALLWPSLFSDGRLSWGAQLPDLHSLGWRTLLVDPPGTGNSPAARAPFTMEDCADAARDILDVTGVDRAALLGLSWGGFVMLRVALSHPDRVSAVVLSNTSARRTSPVLRARDWLNSHLIRIGVPGGPGKLVAAGMLSAHTQATDPDLVADLIATVDALDSRGLAVAVRSVLVDRTTVANDLRALSAPTLVIAGADDTALPNPHSTELAERIAGARLEVLPSVGHLAPREAPDVVSGLLRDFLPTTGQ</sequence>
<evidence type="ECO:0000313" key="3">
    <source>
        <dbReference type="Proteomes" id="UP000239290"/>
    </source>
</evidence>
<dbReference type="InterPro" id="IPR000639">
    <property type="entry name" value="Epox_hydrolase-like"/>
</dbReference>
<dbReference type="InterPro" id="IPR050266">
    <property type="entry name" value="AB_hydrolase_sf"/>
</dbReference>
<dbReference type="AlphaFoldDB" id="A0A2S8IXK8"/>
<gene>
    <name evidence="2" type="ORF">C5613_30060</name>
</gene>
<dbReference type="Pfam" id="PF00561">
    <property type="entry name" value="Abhydrolase_1"/>
    <property type="match status" value="1"/>
</dbReference>
<reference evidence="3" key="1">
    <citation type="submission" date="2018-02" db="EMBL/GenBank/DDBJ databases">
        <title>Draft genome sequencing of Rhodococcus opacus KU647198.</title>
        <authorList>
            <person name="Zheng B.-X."/>
        </authorList>
    </citation>
    <scope>NUCLEOTIDE SEQUENCE [LARGE SCALE GENOMIC DNA]</scope>
    <source>
        <strain evidence="3">04-OD7</strain>
    </source>
</reference>
<accession>A0A2S8IXK8</accession>
<dbReference type="GO" id="GO:0003824">
    <property type="term" value="F:catalytic activity"/>
    <property type="evidence" value="ECO:0007669"/>
    <property type="project" value="InterPro"/>
</dbReference>
<dbReference type="Proteomes" id="UP000239290">
    <property type="component" value="Unassembled WGS sequence"/>
</dbReference>
<dbReference type="InterPro" id="IPR029058">
    <property type="entry name" value="AB_hydrolase_fold"/>
</dbReference>
<dbReference type="EMBL" id="PUIO01000044">
    <property type="protein sequence ID" value="PQP19520.1"/>
    <property type="molecule type" value="Genomic_DNA"/>
</dbReference>
<comment type="caution">
    <text evidence="2">The sequence shown here is derived from an EMBL/GenBank/DDBJ whole genome shotgun (WGS) entry which is preliminary data.</text>
</comment>
<evidence type="ECO:0000259" key="1">
    <source>
        <dbReference type="Pfam" id="PF00561"/>
    </source>
</evidence>